<dbReference type="Proteomes" id="UP000175744">
    <property type="component" value="Unassembled WGS sequence"/>
</dbReference>
<evidence type="ECO:0000313" key="2">
    <source>
        <dbReference type="EMBL" id="OFI06315.1"/>
    </source>
</evidence>
<dbReference type="PROSITE" id="PS51737">
    <property type="entry name" value="RECOMBINASE_DNA_BIND"/>
    <property type="match status" value="1"/>
</dbReference>
<accession>A0A1E8EZK5</accession>
<dbReference type="RefSeq" id="WP_070110014.1">
    <property type="nucleotide sequence ID" value="NZ_LZFO01000012.1"/>
</dbReference>
<reference evidence="2 3" key="1">
    <citation type="submission" date="2016-06" db="EMBL/GenBank/DDBJ databases">
        <title>Genome sequence of Clostridium acetireducens DSM 10703.</title>
        <authorList>
            <person name="Poehlein A."/>
            <person name="Fluechter S."/>
            <person name="Duerre P."/>
            <person name="Daniel R."/>
        </authorList>
    </citation>
    <scope>NUCLEOTIDE SEQUENCE [LARGE SCALE GENOMIC DNA]</scope>
    <source>
        <strain evidence="2 3">DSM 10703</strain>
    </source>
</reference>
<dbReference type="GO" id="GO:0003677">
    <property type="term" value="F:DNA binding"/>
    <property type="evidence" value="ECO:0007669"/>
    <property type="project" value="InterPro"/>
</dbReference>
<dbReference type="OrthoDB" id="2188903at2"/>
<dbReference type="EMBL" id="LZFO01000012">
    <property type="protein sequence ID" value="OFI06315.1"/>
    <property type="molecule type" value="Genomic_DNA"/>
</dbReference>
<evidence type="ECO:0000259" key="1">
    <source>
        <dbReference type="PROSITE" id="PS51737"/>
    </source>
</evidence>
<organism evidence="2 3">
    <name type="scientific">Clostridium acetireducens DSM 10703</name>
    <dbReference type="NCBI Taxonomy" id="1121290"/>
    <lineage>
        <taxon>Bacteria</taxon>
        <taxon>Bacillati</taxon>
        <taxon>Bacillota</taxon>
        <taxon>Clostridia</taxon>
        <taxon>Eubacteriales</taxon>
        <taxon>Clostridiaceae</taxon>
        <taxon>Clostridium</taxon>
    </lineage>
</organism>
<evidence type="ECO:0000313" key="3">
    <source>
        <dbReference type="Proteomes" id="UP000175744"/>
    </source>
</evidence>
<gene>
    <name evidence="2" type="ORF">CLOACE_10880</name>
</gene>
<proteinExistence type="predicted"/>
<dbReference type="GO" id="GO:0000150">
    <property type="term" value="F:DNA strand exchange activity"/>
    <property type="evidence" value="ECO:0007669"/>
    <property type="project" value="InterPro"/>
</dbReference>
<keyword evidence="3" id="KW-1185">Reference proteome</keyword>
<feature type="domain" description="Recombinase" evidence="1">
    <location>
        <begin position="5"/>
        <end position="91"/>
    </location>
</feature>
<dbReference type="InterPro" id="IPR011109">
    <property type="entry name" value="DNA_bind_recombinase_dom"/>
</dbReference>
<dbReference type="InterPro" id="IPR038109">
    <property type="entry name" value="DNA_bind_recomb_sf"/>
</dbReference>
<comment type="caution">
    <text evidence="2">The sequence shown here is derived from an EMBL/GenBank/DDBJ whole genome shotgun (WGS) entry which is preliminary data.</text>
</comment>
<name>A0A1E8EZK5_9CLOT</name>
<dbReference type="Gene3D" id="3.90.1750.20">
    <property type="entry name" value="Putative Large Serine Recombinase, Chain B, Domain 2"/>
    <property type="match status" value="1"/>
</dbReference>
<sequence>MTHTPYGYRIEGGKAVIDETAAGQVKELFDGYNSGLALTVAAERAGLKLYHASAKRMLQNEHYVGDEYYPAIVNSDVFNKANNEIRRRALALGRIKEYKEPLPPTPQTKFKMGRQTKFFDDPFAQAEYMYGLIESEVD</sequence>
<dbReference type="STRING" id="1121290.CLAOCE_10880"/>
<protein>
    <recommendedName>
        <fullName evidence="1">Recombinase domain-containing protein</fullName>
    </recommendedName>
</protein>
<dbReference type="AlphaFoldDB" id="A0A1E8EZK5"/>